<dbReference type="Proteomes" id="UP000269945">
    <property type="component" value="Unassembled WGS sequence"/>
</dbReference>
<gene>
    <name evidence="2" type="ORF">BN2614_LOCUS3</name>
</gene>
<evidence type="ECO:0000256" key="1">
    <source>
        <dbReference type="SAM" id="MobiDB-lite"/>
    </source>
</evidence>
<evidence type="ECO:0000313" key="3">
    <source>
        <dbReference type="Proteomes" id="UP000269945"/>
    </source>
</evidence>
<dbReference type="EMBL" id="CYRY02034064">
    <property type="protein sequence ID" value="VCX10627.1"/>
    <property type="molecule type" value="Genomic_DNA"/>
</dbReference>
<name>A0A9X9M0Q1_GULGU</name>
<organism evidence="2 3">
    <name type="scientific">Gulo gulo</name>
    <name type="common">Wolverine</name>
    <name type="synonym">Gluton</name>
    <dbReference type="NCBI Taxonomy" id="48420"/>
    <lineage>
        <taxon>Eukaryota</taxon>
        <taxon>Metazoa</taxon>
        <taxon>Chordata</taxon>
        <taxon>Craniata</taxon>
        <taxon>Vertebrata</taxon>
        <taxon>Euteleostomi</taxon>
        <taxon>Mammalia</taxon>
        <taxon>Eutheria</taxon>
        <taxon>Laurasiatheria</taxon>
        <taxon>Carnivora</taxon>
        <taxon>Caniformia</taxon>
        <taxon>Musteloidea</taxon>
        <taxon>Mustelidae</taxon>
        <taxon>Guloninae</taxon>
        <taxon>Gulo</taxon>
    </lineage>
</organism>
<feature type="region of interest" description="Disordered" evidence="1">
    <location>
        <begin position="1"/>
        <end position="104"/>
    </location>
</feature>
<evidence type="ECO:0000313" key="2">
    <source>
        <dbReference type="EMBL" id="VCX10627.1"/>
    </source>
</evidence>
<accession>A0A9X9M0Q1</accession>
<keyword evidence="3" id="KW-1185">Reference proteome</keyword>
<protein>
    <submittedName>
        <fullName evidence="2">Uncharacterized protein</fullName>
    </submittedName>
</protein>
<sequence>MFVGGIKEDSQRCQSGSGNSGGGRGGGLGGGGLVSHGGGSRYFAKPRNQGGSGGSSSSSSYGSGRRFSLLPGNSLAGQESQTSDREATGCNRFVNPAKHCGGRA</sequence>
<feature type="compositionally biased region" description="Low complexity" evidence="1">
    <location>
        <begin position="55"/>
        <end position="64"/>
    </location>
</feature>
<comment type="caution">
    <text evidence="2">The sequence shown here is derived from an EMBL/GenBank/DDBJ whole genome shotgun (WGS) entry which is preliminary data.</text>
</comment>
<proteinExistence type="predicted"/>
<feature type="compositionally biased region" description="Gly residues" evidence="1">
    <location>
        <begin position="18"/>
        <end position="40"/>
    </location>
</feature>
<dbReference type="AlphaFoldDB" id="A0A9X9M0Q1"/>
<feature type="compositionally biased region" description="Basic and acidic residues" evidence="1">
    <location>
        <begin position="1"/>
        <end position="11"/>
    </location>
</feature>
<reference evidence="2 3" key="1">
    <citation type="submission" date="2018-10" db="EMBL/GenBank/DDBJ databases">
        <authorList>
            <person name="Ekblom R."/>
            <person name="Jareborg N."/>
        </authorList>
    </citation>
    <scope>NUCLEOTIDE SEQUENCE [LARGE SCALE GENOMIC DNA]</scope>
    <source>
        <tissue evidence="2">Muscle</tissue>
    </source>
</reference>